<proteinExistence type="predicted"/>
<evidence type="ECO:0000313" key="9">
    <source>
        <dbReference type="Proteomes" id="UP000012174"/>
    </source>
</evidence>
<dbReference type="InterPro" id="IPR006620">
    <property type="entry name" value="Pro_4_hyd_alph"/>
</dbReference>
<evidence type="ECO:0000256" key="1">
    <source>
        <dbReference type="ARBA" id="ARBA00001961"/>
    </source>
</evidence>
<name>M7THW8_EUTLA</name>
<evidence type="ECO:0000256" key="2">
    <source>
        <dbReference type="ARBA" id="ARBA00022723"/>
    </source>
</evidence>
<sequence length="242" mass="26352">MAPLKSRWGATTPANIRNTKHTYKDTFAHSAVADTDGIQGLRQTRTSQSTNVPRDAIARCIEDRALLFQGYDVARENLEPLQLVRYARGEHFHFHTDWYAANAVTHASAALGGNRASSFFVYVAASNSSSSSSSPSSSTWGGGEEAEEDLTGGGTNFPMLEPPRDPRWCARALVDCDEPWDAGVTFRPAVGNAVFWRNVLEDGSGDQRTLHAGLPVTSGWKVGMNIWTRQGPLSTDIRGPDV</sequence>
<dbReference type="SMART" id="SM00702">
    <property type="entry name" value="P4Hc"/>
    <property type="match status" value="1"/>
</dbReference>
<keyword evidence="4" id="KW-0560">Oxidoreductase</keyword>
<evidence type="ECO:0000313" key="8">
    <source>
        <dbReference type="EMBL" id="EMR69541.1"/>
    </source>
</evidence>
<dbReference type="EMBL" id="KB706060">
    <property type="protein sequence ID" value="EMR69541.1"/>
    <property type="molecule type" value="Genomic_DNA"/>
</dbReference>
<evidence type="ECO:0000256" key="3">
    <source>
        <dbReference type="ARBA" id="ARBA00022964"/>
    </source>
</evidence>
<evidence type="ECO:0000256" key="5">
    <source>
        <dbReference type="ARBA" id="ARBA00023004"/>
    </source>
</evidence>
<protein>
    <submittedName>
        <fullName evidence="8">Putative oxidoreductase protein</fullName>
    </submittedName>
</protein>
<dbReference type="PANTHER" id="PTHR10869">
    <property type="entry name" value="PROLYL 4-HYDROXYLASE ALPHA SUBUNIT"/>
    <property type="match status" value="1"/>
</dbReference>
<keyword evidence="3" id="KW-0223">Dioxygenase</keyword>
<dbReference type="KEGG" id="ela:UCREL1_3445"/>
<keyword evidence="9" id="KW-1185">Reference proteome</keyword>
<dbReference type="InterPro" id="IPR044862">
    <property type="entry name" value="Pro_4_hyd_alph_FE2OG_OXY"/>
</dbReference>
<dbReference type="OrthoDB" id="420380at2759"/>
<evidence type="ECO:0000259" key="7">
    <source>
        <dbReference type="SMART" id="SM00702"/>
    </source>
</evidence>
<gene>
    <name evidence="8" type="ORF">UCREL1_3445</name>
</gene>
<feature type="compositionally biased region" description="Low complexity" evidence="6">
    <location>
        <begin position="127"/>
        <end position="138"/>
    </location>
</feature>
<accession>M7THW8</accession>
<dbReference type="InterPro" id="IPR045054">
    <property type="entry name" value="P4HA-like"/>
</dbReference>
<dbReference type="GO" id="GO:0031418">
    <property type="term" value="F:L-ascorbic acid binding"/>
    <property type="evidence" value="ECO:0007669"/>
    <property type="project" value="InterPro"/>
</dbReference>
<reference evidence="9" key="1">
    <citation type="journal article" date="2013" name="Genome Announc.">
        <title>Draft genome sequence of the grapevine dieback fungus Eutypa lata UCR-EL1.</title>
        <authorList>
            <person name="Blanco-Ulate B."/>
            <person name="Rolshausen P.E."/>
            <person name="Cantu D."/>
        </authorList>
    </citation>
    <scope>NUCLEOTIDE SEQUENCE [LARGE SCALE GENOMIC DNA]</scope>
    <source>
        <strain evidence="9">UCR-EL1</strain>
    </source>
</reference>
<feature type="domain" description="Prolyl 4-hydroxylase alpha subunit" evidence="7">
    <location>
        <begin position="2"/>
        <end position="229"/>
    </location>
</feature>
<dbReference type="STRING" id="1287681.M7THW8"/>
<evidence type="ECO:0000256" key="4">
    <source>
        <dbReference type="ARBA" id="ARBA00023002"/>
    </source>
</evidence>
<dbReference type="PANTHER" id="PTHR10869:SF246">
    <property type="entry name" value="TRANSMEMBRANE PROLYL 4-HYDROXYLASE"/>
    <property type="match status" value="1"/>
</dbReference>
<dbReference type="Pfam" id="PF13640">
    <property type="entry name" value="2OG-FeII_Oxy_3"/>
    <property type="match status" value="1"/>
</dbReference>
<comment type="cofactor">
    <cofactor evidence="1">
        <name>L-ascorbate</name>
        <dbReference type="ChEBI" id="CHEBI:38290"/>
    </cofactor>
</comment>
<dbReference type="OMA" id="ETDQGYC"/>
<dbReference type="eggNOG" id="KOG1591">
    <property type="taxonomic scope" value="Eukaryota"/>
</dbReference>
<dbReference type="GO" id="GO:0005506">
    <property type="term" value="F:iron ion binding"/>
    <property type="evidence" value="ECO:0007669"/>
    <property type="project" value="InterPro"/>
</dbReference>
<dbReference type="GO" id="GO:0004656">
    <property type="term" value="F:procollagen-proline 4-dioxygenase activity"/>
    <property type="evidence" value="ECO:0007669"/>
    <property type="project" value="TreeGrafter"/>
</dbReference>
<dbReference type="HOGENOM" id="CLU_058132_0_0_1"/>
<evidence type="ECO:0000256" key="6">
    <source>
        <dbReference type="SAM" id="MobiDB-lite"/>
    </source>
</evidence>
<feature type="region of interest" description="Disordered" evidence="6">
    <location>
        <begin position="127"/>
        <end position="157"/>
    </location>
</feature>
<dbReference type="Gene3D" id="2.60.120.620">
    <property type="entry name" value="q2cbj1_9rhob like domain"/>
    <property type="match status" value="1"/>
</dbReference>
<dbReference type="AlphaFoldDB" id="M7THW8"/>
<dbReference type="GO" id="GO:0005783">
    <property type="term" value="C:endoplasmic reticulum"/>
    <property type="evidence" value="ECO:0007669"/>
    <property type="project" value="TreeGrafter"/>
</dbReference>
<keyword evidence="5" id="KW-0408">Iron</keyword>
<keyword evidence="2" id="KW-0479">Metal-binding</keyword>
<organism evidence="8 9">
    <name type="scientific">Eutypa lata (strain UCR-EL1)</name>
    <name type="common">Grapevine dieback disease fungus</name>
    <name type="synonym">Eutypa armeniacae</name>
    <dbReference type="NCBI Taxonomy" id="1287681"/>
    <lineage>
        <taxon>Eukaryota</taxon>
        <taxon>Fungi</taxon>
        <taxon>Dikarya</taxon>
        <taxon>Ascomycota</taxon>
        <taxon>Pezizomycotina</taxon>
        <taxon>Sordariomycetes</taxon>
        <taxon>Xylariomycetidae</taxon>
        <taxon>Xylariales</taxon>
        <taxon>Diatrypaceae</taxon>
        <taxon>Eutypa</taxon>
    </lineage>
</organism>
<dbReference type="Proteomes" id="UP000012174">
    <property type="component" value="Unassembled WGS sequence"/>
</dbReference>